<sequence>MLTDAQRVDVRRFCGYPLYGGQPVQAFGWRFFQQYGTLEFRMSNMQDAEEVVVTNYLTQLSALETAIYGTSDNLDTDVAAVWTHNKNEQRDREALFDSTRRRLCGFFGIPPGPAFDVSGSGGSIALVV</sequence>
<keyword evidence="2" id="KW-1185">Reference proteome</keyword>
<name>A0ACB5R574_9BURK</name>
<dbReference type="Proteomes" id="UP001055013">
    <property type="component" value="Unassembled WGS sequence"/>
</dbReference>
<protein>
    <submittedName>
        <fullName evidence="1">Uncharacterized protein</fullName>
    </submittedName>
</protein>
<evidence type="ECO:0000313" key="2">
    <source>
        <dbReference type="Proteomes" id="UP001055013"/>
    </source>
</evidence>
<organism evidence="1 2">
    <name type="scientific">Caballeronia novacaledonica</name>
    <dbReference type="NCBI Taxonomy" id="1544861"/>
    <lineage>
        <taxon>Bacteria</taxon>
        <taxon>Pseudomonadati</taxon>
        <taxon>Pseudomonadota</taxon>
        <taxon>Betaproteobacteria</taxon>
        <taxon>Burkholderiales</taxon>
        <taxon>Burkholderiaceae</taxon>
        <taxon>Caballeronia</taxon>
    </lineage>
</organism>
<proteinExistence type="predicted"/>
<dbReference type="EMBL" id="BPUR01000041">
    <property type="protein sequence ID" value="GJH22408.1"/>
    <property type="molecule type" value="Genomic_DNA"/>
</dbReference>
<evidence type="ECO:0000313" key="1">
    <source>
        <dbReference type="EMBL" id="GJH22408.1"/>
    </source>
</evidence>
<gene>
    <name evidence="1" type="ORF">CBA19CS22_37720</name>
</gene>
<accession>A0ACB5R574</accession>
<comment type="caution">
    <text evidence="1">The sequence shown here is derived from an EMBL/GenBank/DDBJ whole genome shotgun (WGS) entry which is preliminary data.</text>
</comment>
<reference evidence="1" key="1">
    <citation type="submission" date="2021-09" db="EMBL/GenBank/DDBJ databases">
        <title>Isolation and characterization of 3-chlorobenzoate degrading bacteria from soils in Shizuoka.</title>
        <authorList>
            <person name="Ifat A."/>
            <person name="Ogawa N."/>
            <person name="Kimbara K."/>
            <person name="Moriuchi R."/>
            <person name="Dohra H."/>
            <person name="Shintani M."/>
        </authorList>
    </citation>
    <scope>NUCLEOTIDE SEQUENCE</scope>
    <source>
        <strain evidence="1">19CS2-2</strain>
    </source>
</reference>